<keyword evidence="1" id="KW-1185">Reference proteome</keyword>
<proteinExistence type="predicted"/>
<evidence type="ECO:0000313" key="2">
    <source>
        <dbReference type="WBParaSite" id="PDA_v2.g12205.t1"/>
    </source>
</evidence>
<dbReference type="InterPro" id="IPR011333">
    <property type="entry name" value="SKP1/BTB/POZ_sf"/>
</dbReference>
<accession>A0A914PBU6</accession>
<evidence type="ECO:0000313" key="1">
    <source>
        <dbReference type="Proteomes" id="UP000887578"/>
    </source>
</evidence>
<dbReference type="Proteomes" id="UP000887578">
    <property type="component" value="Unplaced"/>
</dbReference>
<dbReference type="Gene3D" id="3.30.710.10">
    <property type="entry name" value="Potassium Channel Kv1.1, Chain A"/>
    <property type="match status" value="1"/>
</dbReference>
<name>A0A914PBU6_9BILA</name>
<reference evidence="2" key="1">
    <citation type="submission" date="2022-11" db="UniProtKB">
        <authorList>
            <consortium name="WormBaseParasite"/>
        </authorList>
    </citation>
    <scope>IDENTIFICATION</scope>
</reference>
<organism evidence="1 2">
    <name type="scientific">Panagrolaimus davidi</name>
    <dbReference type="NCBI Taxonomy" id="227884"/>
    <lineage>
        <taxon>Eukaryota</taxon>
        <taxon>Metazoa</taxon>
        <taxon>Ecdysozoa</taxon>
        <taxon>Nematoda</taxon>
        <taxon>Chromadorea</taxon>
        <taxon>Rhabditida</taxon>
        <taxon>Tylenchina</taxon>
        <taxon>Panagrolaimomorpha</taxon>
        <taxon>Panagrolaimoidea</taxon>
        <taxon>Panagrolaimidae</taxon>
        <taxon>Panagrolaimus</taxon>
    </lineage>
</organism>
<dbReference type="AlphaFoldDB" id="A0A914PBU6"/>
<dbReference type="WBParaSite" id="PDA_v2.g12205.t1">
    <property type="protein sequence ID" value="PDA_v2.g12205.t1"/>
    <property type="gene ID" value="PDA_v2.g12205"/>
</dbReference>
<protein>
    <submittedName>
        <fullName evidence="2">BTB domain-containing protein</fullName>
    </submittedName>
</protein>
<sequence length="316" mass="36967">MTEQKADDALMDKIIFTYRWNLTPPSRDDDDDEDDDDEHEFDKMERMITSYNVTTMKWQLHLINDHLNVRYQGSLVTNGICNVSYKLFCDNNMEIELYSSPVTSVVSTGQRSNIIFFTPDGFMDELKDACKTGAVEPNTMPSKIVIIIALLLPTKIFFRPFDLPLHPLNKKICEKYPIDLEKDFRFEFLNDSDFSIKCPDGTVPALKMVLNVSSKFMHNHFKESKENEFVCEHRIDVVKPIIIYLHSLCFQMPKTYDLDFVDRLLKAIDFFDHVNNRQIFQSIELSLCQKFVEEVPDFEPILQWLRIADGFLCLKI</sequence>